<feature type="transmembrane region" description="Helical" evidence="1">
    <location>
        <begin position="20"/>
        <end position="43"/>
    </location>
</feature>
<comment type="caution">
    <text evidence="2">The sequence shown here is derived from an EMBL/GenBank/DDBJ whole genome shotgun (WGS) entry which is preliminary data.</text>
</comment>
<keyword evidence="1" id="KW-1133">Transmembrane helix</keyword>
<evidence type="ECO:0000313" key="3">
    <source>
        <dbReference type="Proteomes" id="UP000182762"/>
    </source>
</evidence>
<gene>
    <name evidence="2" type="ORF">SAMN02745910_01070</name>
</gene>
<evidence type="ECO:0000256" key="1">
    <source>
        <dbReference type="SAM" id="Phobius"/>
    </source>
</evidence>
<name>A0A1I5XUT8_9BACI</name>
<dbReference type="EMBL" id="FOXX01000002">
    <property type="protein sequence ID" value="SFQ35739.1"/>
    <property type="molecule type" value="Genomic_DNA"/>
</dbReference>
<proteinExistence type="predicted"/>
<organism evidence="2 3">
    <name type="scientific">Priestia endophytica DSM 13796</name>
    <dbReference type="NCBI Taxonomy" id="1121089"/>
    <lineage>
        <taxon>Bacteria</taxon>
        <taxon>Bacillati</taxon>
        <taxon>Bacillota</taxon>
        <taxon>Bacilli</taxon>
        <taxon>Bacillales</taxon>
        <taxon>Bacillaceae</taxon>
        <taxon>Priestia</taxon>
    </lineage>
</organism>
<keyword evidence="1" id="KW-0472">Membrane</keyword>
<dbReference type="RefSeq" id="WP_061803529.1">
    <property type="nucleotide sequence ID" value="NZ_FOXX01000002.1"/>
</dbReference>
<accession>A0A1I5XUT8</accession>
<reference evidence="2 3" key="1">
    <citation type="submission" date="2016-10" db="EMBL/GenBank/DDBJ databases">
        <authorList>
            <person name="Varghese N."/>
            <person name="Submissions S."/>
        </authorList>
    </citation>
    <scope>NUCLEOTIDE SEQUENCE [LARGE SCALE GENOMIC DNA]</scope>
    <source>
        <strain evidence="2 3">DSM 13796</strain>
    </source>
</reference>
<keyword evidence="3" id="KW-1185">Reference proteome</keyword>
<dbReference type="Proteomes" id="UP000182762">
    <property type="component" value="Unassembled WGS sequence"/>
</dbReference>
<keyword evidence="1" id="KW-0812">Transmembrane</keyword>
<evidence type="ECO:0000313" key="2">
    <source>
        <dbReference type="EMBL" id="SFQ35739.1"/>
    </source>
</evidence>
<dbReference type="GeneID" id="93709803"/>
<protein>
    <recommendedName>
        <fullName evidence="4">Spore coat protein</fullName>
    </recommendedName>
</protein>
<sequence>MQYYPPHYYRNQTDERFFGAPFLGGLAGGLLGGLTIGAIGGAYRPPFYGPGPFYGPPAPYYGGFYGGYPYYR</sequence>
<evidence type="ECO:0008006" key="4">
    <source>
        <dbReference type="Google" id="ProtNLM"/>
    </source>
</evidence>